<dbReference type="InterPro" id="IPR014721">
    <property type="entry name" value="Ribsml_uS5_D2-typ_fold_subgr"/>
</dbReference>
<dbReference type="SUPFAM" id="SSF54980">
    <property type="entry name" value="EF-G C-terminal domain-like"/>
    <property type="match status" value="2"/>
</dbReference>
<protein>
    <submittedName>
        <fullName evidence="6">TetM/TetW/TetO/TetS family tetracycline resistance ribosomal protection protein</fullName>
    </submittedName>
</protein>
<dbReference type="InterPro" id="IPR027417">
    <property type="entry name" value="P-loop_NTPase"/>
</dbReference>
<dbReference type="Gene3D" id="2.40.30.10">
    <property type="entry name" value="Translation factors"/>
    <property type="match status" value="1"/>
</dbReference>
<keyword evidence="1" id="KW-0547">Nucleotide-binding</keyword>
<dbReference type="InterPro" id="IPR005517">
    <property type="entry name" value="Transl_elong_EFG/EF2_IV"/>
</dbReference>
<evidence type="ECO:0000256" key="1">
    <source>
        <dbReference type="ARBA" id="ARBA00022741"/>
    </source>
</evidence>
<sequence>MHTLNLGILAHVDAGKTSLTERLLYAAGVIDEVGSVDDGSTQTDSLALERQRGITIKSAVVSFVIGDITVNLIDTPGHPDFIAEVERVLSVLDGAVLVISAVEGVQAQTRVLMRTLQRLRIPTLIFVNKIDRDGARYEGVLRSISEKLTPAIVPMGSVRDIGTRGAGFAPHDAAGTAFTARLTGLLADHDDALLAAYVGDETTVSYDRLRRELAAQTAQALAHPVYFGSAITGAGVDSLINGIEELLPATEGDADGPVSATVFKVERGPAGEKVAYVRMFSGTVRTRDRLRLPGDDEGKVTAISVFDRGTAVRRPSVAAGQIGKLWGLTDVQIGHEIGLPPKERSGSGHFAPPTLETVVVPCRPGDKGALHAALTQLAEQDPLIDLRQDEIRQEVFVSLYGEVQKEVVQATLANDFGIGVTFRETTTICVERPIGSGAAVEVMNKEANPFLATVGLRIDPAPIGTGVEFRLEIELGSLPFSFLRVVEDTVRETLHQGLYGWQVPDCTVTMTHSGYAPRQSHAHATFDKSMSSTGWDFRCLTPLVVMSALRRAGTRVYEPMHRFTLEIPPDTFGQMVPALARLRAVPRAPAIRGSSCVLEGEIPAARVHELQQQLPALTRGEGVLECAFDGYQPVSGTIPTRERTDHNPLNRKEYLLHVMRRV</sequence>
<dbReference type="CDD" id="cd03690">
    <property type="entry name" value="Tet_II"/>
    <property type="match status" value="1"/>
</dbReference>
<evidence type="ECO:0000256" key="4">
    <source>
        <dbReference type="ARBA" id="ARBA00023251"/>
    </source>
</evidence>
<dbReference type="InterPro" id="IPR041095">
    <property type="entry name" value="EFG_II"/>
</dbReference>
<comment type="caution">
    <text evidence="6">The sequence shown here is derived from an EMBL/GenBank/DDBJ whole genome shotgun (WGS) entry which is preliminary data.</text>
</comment>
<feature type="domain" description="Tr-type G" evidence="5">
    <location>
        <begin position="1"/>
        <end position="258"/>
    </location>
</feature>
<dbReference type="Pfam" id="PF03764">
    <property type="entry name" value="EFG_IV"/>
    <property type="match status" value="1"/>
</dbReference>
<dbReference type="PROSITE" id="PS00301">
    <property type="entry name" value="G_TR_1"/>
    <property type="match status" value="1"/>
</dbReference>
<dbReference type="PANTHER" id="PTHR43261">
    <property type="entry name" value="TRANSLATION ELONGATION FACTOR G-RELATED"/>
    <property type="match status" value="1"/>
</dbReference>
<dbReference type="InterPro" id="IPR035647">
    <property type="entry name" value="EFG_III/V"/>
</dbReference>
<dbReference type="SUPFAM" id="SSF52540">
    <property type="entry name" value="P-loop containing nucleoside triphosphate hydrolases"/>
    <property type="match status" value="1"/>
</dbReference>
<dbReference type="Pfam" id="PF14492">
    <property type="entry name" value="EFG_III"/>
    <property type="match status" value="1"/>
</dbReference>
<dbReference type="NCBIfam" id="TIGR00231">
    <property type="entry name" value="small_GTP"/>
    <property type="match status" value="1"/>
</dbReference>
<reference evidence="7" key="1">
    <citation type="journal article" date="2019" name="Int. J. Syst. Evol. Microbiol.">
        <title>The Global Catalogue of Microorganisms (GCM) 10K type strain sequencing project: providing services to taxonomists for standard genome sequencing and annotation.</title>
        <authorList>
            <consortium name="The Broad Institute Genomics Platform"/>
            <consortium name="The Broad Institute Genome Sequencing Center for Infectious Disease"/>
            <person name="Wu L."/>
            <person name="Ma J."/>
        </authorList>
    </citation>
    <scope>NUCLEOTIDE SEQUENCE [LARGE SCALE GENOMIC DNA]</scope>
    <source>
        <strain evidence="7">JCM 16908</strain>
    </source>
</reference>
<dbReference type="EMBL" id="BAAAZR010000009">
    <property type="protein sequence ID" value="GAA3815651.1"/>
    <property type="molecule type" value="Genomic_DNA"/>
</dbReference>
<keyword evidence="7" id="KW-1185">Reference proteome</keyword>
<name>A0ABP7IDE3_9ACTN</name>
<dbReference type="Gene3D" id="3.40.50.300">
    <property type="entry name" value="P-loop containing nucleotide triphosphate hydrolases"/>
    <property type="match status" value="1"/>
</dbReference>
<dbReference type="InterPro" id="IPR000640">
    <property type="entry name" value="EFG_V-like"/>
</dbReference>
<dbReference type="PANTHER" id="PTHR43261:SF1">
    <property type="entry name" value="RIBOSOME-RELEASING FACTOR 2, MITOCHONDRIAL"/>
    <property type="match status" value="1"/>
</dbReference>
<dbReference type="CDD" id="cd03711">
    <property type="entry name" value="Tet_C"/>
    <property type="match status" value="1"/>
</dbReference>
<dbReference type="RefSeq" id="WP_344942151.1">
    <property type="nucleotide sequence ID" value="NZ_BAAAZR010000009.1"/>
</dbReference>
<gene>
    <name evidence="6" type="ORF">GCM10022226_40530</name>
</gene>
<dbReference type="Proteomes" id="UP001500888">
    <property type="component" value="Unassembled WGS sequence"/>
</dbReference>
<dbReference type="InterPro" id="IPR000795">
    <property type="entry name" value="T_Tr_GTP-bd_dom"/>
</dbReference>
<dbReference type="Gene3D" id="3.30.230.10">
    <property type="match status" value="1"/>
</dbReference>
<dbReference type="SMART" id="SM00889">
    <property type="entry name" value="EFG_IV"/>
    <property type="match status" value="1"/>
</dbReference>
<dbReference type="Pfam" id="PF00009">
    <property type="entry name" value="GTP_EFTU"/>
    <property type="match status" value="1"/>
</dbReference>
<evidence type="ECO:0000313" key="6">
    <source>
        <dbReference type="EMBL" id="GAA3815651.1"/>
    </source>
</evidence>
<dbReference type="SUPFAM" id="SSF50447">
    <property type="entry name" value="Translation proteins"/>
    <property type="match status" value="1"/>
</dbReference>
<evidence type="ECO:0000256" key="3">
    <source>
        <dbReference type="ARBA" id="ARBA00023134"/>
    </source>
</evidence>
<dbReference type="PROSITE" id="PS51722">
    <property type="entry name" value="G_TR_2"/>
    <property type="match status" value="1"/>
</dbReference>
<dbReference type="PRINTS" id="PR01037">
    <property type="entry name" value="TCRTETOQM"/>
</dbReference>
<keyword evidence="3" id="KW-0342">GTP-binding</keyword>
<evidence type="ECO:0000259" key="5">
    <source>
        <dbReference type="PROSITE" id="PS51722"/>
    </source>
</evidence>
<keyword evidence="2" id="KW-0648">Protein biosynthesis</keyword>
<keyword evidence="4" id="KW-0046">Antibiotic resistance</keyword>
<evidence type="ECO:0000313" key="7">
    <source>
        <dbReference type="Proteomes" id="UP001500888"/>
    </source>
</evidence>
<dbReference type="SUPFAM" id="SSF54211">
    <property type="entry name" value="Ribosomal protein S5 domain 2-like"/>
    <property type="match status" value="1"/>
</dbReference>
<dbReference type="CDD" id="cd04168">
    <property type="entry name" value="TetM_like"/>
    <property type="match status" value="1"/>
</dbReference>
<dbReference type="Gene3D" id="3.30.70.870">
    <property type="entry name" value="Elongation Factor G (Translational Gtpase), domain 3"/>
    <property type="match status" value="1"/>
</dbReference>
<dbReference type="InterPro" id="IPR005225">
    <property type="entry name" value="Small_GTP-bd"/>
</dbReference>
<dbReference type="InterPro" id="IPR035650">
    <property type="entry name" value="Tet_C"/>
</dbReference>
<proteinExistence type="predicted"/>
<accession>A0ABP7IDE3</accession>
<dbReference type="InterPro" id="IPR031157">
    <property type="entry name" value="G_TR_CS"/>
</dbReference>
<organism evidence="6 7">
    <name type="scientific">Sphaerisporangium flaviroseum</name>
    <dbReference type="NCBI Taxonomy" id="509199"/>
    <lineage>
        <taxon>Bacteria</taxon>
        <taxon>Bacillati</taxon>
        <taxon>Actinomycetota</taxon>
        <taxon>Actinomycetes</taxon>
        <taxon>Streptosporangiales</taxon>
        <taxon>Streptosporangiaceae</taxon>
        <taxon>Sphaerisporangium</taxon>
    </lineage>
</organism>
<dbReference type="InterPro" id="IPR020568">
    <property type="entry name" value="Ribosomal_Su5_D2-typ_SF"/>
</dbReference>
<dbReference type="Pfam" id="PF00679">
    <property type="entry name" value="EFG_C"/>
    <property type="match status" value="1"/>
</dbReference>
<dbReference type="PRINTS" id="PR00315">
    <property type="entry name" value="ELONGATNFCT"/>
</dbReference>
<dbReference type="InterPro" id="IPR009000">
    <property type="entry name" value="Transl_B-barrel_sf"/>
</dbReference>
<evidence type="ECO:0000256" key="2">
    <source>
        <dbReference type="ARBA" id="ARBA00022917"/>
    </source>
</evidence>